<feature type="compositionally biased region" description="Gly residues" evidence="1">
    <location>
        <begin position="104"/>
        <end position="116"/>
    </location>
</feature>
<proteinExistence type="predicted"/>
<reference evidence="2 3" key="1">
    <citation type="submission" date="2021-07" db="EMBL/GenBank/DDBJ databases">
        <title>The Aristolochia fimbriata genome: insights into angiosperm evolution, floral development and chemical biosynthesis.</title>
        <authorList>
            <person name="Jiao Y."/>
        </authorList>
    </citation>
    <scope>NUCLEOTIDE SEQUENCE [LARGE SCALE GENOMIC DNA]</scope>
    <source>
        <strain evidence="2">IBCAS-2021</strain>
        <tissue evidence="2">Leaf</tissue>
    </source>
</reference>
<evidence type="ECO:0000256" key="1">
    <source>
        <dbReference type="SAM" id="MobiDB-lite"/>
    </source>
</evidence>
<dbReference type="Proteomes" id="UP000825729">
    <property type="component" value="Unassembled WGS sequence"/>
</dbReference>
<organism evidence="2 3">
    <name type="scientific">Aristolochia fimbriata</name>
    <name type="common">White veined hardy Dutchman's pipe vine</name>
    <dbReference type="NCBI Taxonomy" id="158543"/>
    <lineage>
        <taxon>Eukaryota</taxon>
        <taxon>Viridiplantae</taxon>
        <taxon>Streptophyta</taxon>
        <taxon>Embryophyta</taxon>
        <taxon>Tracheophyta</taxon>
        <taxon>Spermatophyta</taxon>
        <taxon>Magnoliopsida</taxon>
        <taxon>Magnoliidae</taxon>
        <taxon>Piperales</taxon>
        <taxon>Aristolochiaceae</taxon>
        <taxon>Aristolochia</taxon>
    </lineage>
</organism>
<dbReference type="AlphaFoldDB" id="A0AAV7E8R0"/>
<feature type="region of interest" description="Disordered" evidence="1">
    <location>
        <begin position="287"/>
        <end position="316"/>
    </location>
</feature>
<name>A0AAV7E8R0_ARIFI</name>
<accession>A0AAV7E8R0</accession>
<evidence type="ECO:0000313" key="2">
    <source>
        <dbReference type="EMBL" id="KAG9444624.1"/>
    </source>
</evidence>
<evidence type="ECO:0000313" key="3">
    <source>
        <dbReference type="Proteomes" id="UP000825729"/>
    </source>
</evidence>
<dbReference type="EMBL" id="JAINDJ010000006">
    <property type="protein sequence ID" value="KAG9444624.1"/>
    <property type="molecule type" value="Genomic_DNA"/>
</dbReference>
<protein>
    <submittedName>
        <fullName evidence="2">Uncharacterized protein</fullName>
    </submittedName>
</protein>
<sequence length="316" mass="34635">MGLAPVRRRGRFCRLQFERRKPPILIRALPQGLRVTGGNCRQGVFRAGASDTTSSHAGPGRAEPPLSGRRPWGKVFFSQPRGGARTTQSARPDDDPRPPAVGQQGTGGENTPGGRPGRCTLDLVARVQLCAQRLDGSRDSAIHTKYRDFATFFIDRESQDIPLSSRVRLPCSRSDAKATPRGTFASSFAWHRDRRKWLFVCSPRPSLVADAEPAGAGREREARDSTGVATAARRRWASRCSSLALVASFRGIDNDPSAGSPTETLLRLLLPLNDKVQWTFSRTLSAANRQRRRDPNTSPDHSIGRSDGRCVQRAGT</sequence>
<keyword evidence="3" id="KW-1185">Reference proteome</keyword>
<gene>
    <name evidence="2" type="ORF">H6P81_015964</name>
</gene>
<feature type="region of interest" description="Disordered" evidence="1">
    <location>
        <begin position="44"/>
        <end position="118"/>
    </location>
</feature>
<comment type="caution">
    <text evidence="2">The sequence shown here is derived from an EMBL/GenBank/DDBJ whole genome shotgun (WGS) entry which is preliminary data.</text>
</comment>